<dbReference type="Proteomes" id="UP001151760">
    <property type="component" value="Unassembled WGS sequence"/>
</dbReference>
<evidence type="ECO:0000256" key="1">
    <source>
        <dbReference type="SAM" id="MobiDB-lite"/>
    </source>
</evidence>
<evidence type="ECO:0000313" key="2">
    <source>
        <dbReference type="EMBL" id="GJT75924.1"/>
    </source>
</evidence>
<protein>
    <submittedName>
        <fullName evidence="2">Uncharacterized protein</fullName>
    </submittedName>
</protein>
<evidence type="ECO:0000313" key="3">
    <source>
        <dbReference type="Proteomes" id="UP001151760"/>
    </source>
</evidence>
<organism evidence="2 3">
    <name type="scientific">Tanacetum coccineum</name>
    <dbReference type="NCBI Taxonomy" id="301880"/>
    <lineage>
        <taxon>Eukaryota</taxon>
        <taxon>Viridiplantae</taxon>
        <taxon>Streptophyta</taxon>
        <taxon>Embryophyta</taxon>
        <taxon>Tracheophyta</taxon>
        <taxon>Spermatophyta</taxon>
        <taxon>Magnoliopsida</taxon>
        <taxon>eudicotyledons</taxon>
        <taxon>Gunneridae</taxon>
        <taxon>Pentapetalae</taxon>
        <taxon>asterids</taxon>
        <taxon>campanulids</taxon>
        <taxon>Asterales</taxon>
        <taxon>Asteraceae</taxon>
        <taxon>Asteroideae</taxon>
        <taxon>Anthemideae</taxon>
        <taxon>Anthemidinae</taxon>
        <taxon>Tanacetum</taxon>
    </lineage>
</organism>
<reference evidence="2" key="2">
    <citation type="submission" date="2022-01" db="EMBL/GenBank/DDBJ databases">
        <authorList>
            <person name="Yamashiro T."/>
            <person name="Shiraishi A."/>
            <person name="Satake H."/>
            <person name="Nakayama K."/>
        </authorList>
    </citation>
    <scope>NUCLEOTIDE SEQUENCE</scope>
</reference>
<gene>
    <name evidence="2" type="ORF">Tco_1042649</name>
</gene>
<feature type="region of interest" description="Disordered" evidence="1">
    <location>
        <begin position="263"/>
        <end position="285"/>
    </location>
</feature>
<dbReference type="EMBL" id="BQNB010018576">
    <property type="protein sequence ID" value="GJT75924.1"/>
    <property type="molecule type" value="Genomic_DNA"/>
</dbReference>
<accession>A0ABQ5GKE4</accession>
<name>A0ABQ5GKE4_9ASTR</name>
<reference evidence="2" key="1">
    <citation type="journal article" date="2022" name="Int. J. Mol. Sci.">
        <title>Draft Genome of Tanacetum Coccineum: Genomic Comparison of Closely Related Tanacetum-Family Plants.</title>
        <authorList>
            <person name="Yamashiro T."/>
            <person name="Shiraishi A."/>
            <person name="Nakayama K."/>
            <person name="Satake H."/>
        </authorList>
    </citation>
    <scope>NUCLEOTIDE SEQUENCE</scope>
</reference>
<keyword evidence="3" id="KW-1185">Reference proteome</keyword>
<comment type="caution">
    <text evidence="2">The sequence shown here is derived from an EMBL/GenBank/DDBJ whole genome shotgun (WGS) entry which is preliminary data.</text>
</comment>
<sequence>MSEVWVIVQIYTRLGFDGDRRILEVNLLIFFMDAKFIIASQTCTLTKDELSQLVVDYDIPQDVWVLLPGYAGIPKALTKPVTYIEGWKGSFFFIKNKIVPSKYPDLLLEENKLGKKSFKDVVPLHVQEDPLYNQIATYPCNVRTFPNLSKPNPFSFRAKIFLGAQSSKTYYQPLWKGSFMVGGIDGEFHFEPEGGFAYGEEKSPSNRSVNNEALVIDIAPLNSAPPSYVAENVRDSNEVSSGGDIIGEAERLRKSLKVTSKRKHATGPSVKEARHKLRKAPPQASKVFDDASDPLDVDSDLDIHGKFYTFSAFFILSTCGSKLIFVFPKFPSAKELKDSANCHFVVAYVVLDNMLNSRTRQLMYALEKARASYDAIREREIEKDKAYIELERNLMKLCRIWKKIHLCAAFEEVASLKEPFILEKMLGYRSSLKEEFDRAIDGLANLLILS</sequence>
<proteinExistence type="predicted"/>